<evidence type="ECO:0000313" key="2">
    <source>
        <dbReference type="EMBL" id="EMR09154.1"/>
    </source>
</evidence>
<feature type="domain" description="DNA replication regulator Sld3 C-terminal" evidence="1">
    <location>
        <begin position="160"/>
        <end position="594"/>
    </location>
</feature>
<name>M7PFB6_PNEMU</name>
<dbReference type="HOGENOM" id="CLU_454243_0_0_1"/>
<protein>
    <recommendedName>
        <fullName evidence="1">DNA replication regulator Sld3 C-terminal domain-containing protein</fullName>
    </recommendedName>
</protein>
<dbReference type="Proteomes" id="UP000011958">
    <property type="component" value="Unassembled WGS sequence"/>
</dbReference>
<proteinExistence type="predicted"/>
<gene>
    <name evidence="2" type="ORF">PNEG_02495</name>
</gene>
<dbReference type="GO" id="GO:0031261">
    <property type="term" value="C:DNA replication preinitiation complex"/>
    <property type="evidence" value="ECO:0007669"/>
    <property type="project" value="TreeGrafter"/>
</dbReference>
<organism evidence="2 3">
    <name type="scientific">Pneumocystis murina (strain B123)</name>
    <name type="common">Mouse pneumocystis pneumonia agent</name>
    <name type="synonym">Pneumocystis carinii f. sp. muris</name>
    <dbReference type="NCBI Taxonomy" id="1069680"/>
    <lineage>
        <taxon>Eukaryota</taxon>
        <taxon>Fungi</taxon>
        <taxon>Dikarya</taxon>
        <taxon>Ascomycota</taxon>
        <taxon>Taphrinomycotina</taxon>
        <taxon>Pneumocystomycetes</taxon>
        <taxon>Pneumocystaceae</taxon>
        <taxon>Pneumocystis</taxon>
    </lineage>
</organism>
<dbReference type="eggNOG" id="ENOG502S01X">
    <property type="taxonomic scope" value="Eukaryota"/>
</dbReference>
<dbReference type="EMBL" id="AFWA02000011">
    <property type="protein sequence ID" value="EMR09154.1"/>
    <property type="molecule type" value="Genomic_DNA"/>
</dbReference>
<dbReference type="GeneID" id="19896188"/>
<keyword evidence="3" id="KW-1185">Reference proteome</keyword>
<evidence type="ECO:0000259" key="1">
    <source>
        <dbReference type="Pfam" id="PF08639"/>
    </source>
</evidence>
<dbReference type="AlphaFoldDB" id="M7PFB6"/>
<dbReference type="Pfam" id="PF08639">
    <property type="entry name" value="Sld3_STD"/>
    <property type="match status" value="1"/>
</dbReference>
<dbReference type="VEuPathDB" id="FungiDB:PNEG_02495"/>
<dbReference type="STRING" id="1069680.M7PFB6"/>
<dbReference type="RefSeq" id="XP_007874506.1">
    <property type="nucleotide sequence ID" value="XM_007876315.1"/>
</dbReference>
<dbReference type="InterPro" id="IPR042511">
    <property type="entry name" value="Sld3"/>
</dbReference>
<dbReference type="Gene3D" id="1.20.58.2130">
    <property type="match status" value="1"/>
</dbReference>
<dbReference type="InterPro" id="IPR013948">
    <property type="entry name" value="DNA_replication_reg_Sld3_C"/>
</dbReference>
<comment type="caution">
    <text evidence="2">The sequence shown here is derived from an EMBL/GenBank/DDBJ whole genome shotgun (WGS) entry which is preliminary data.</text>
</comment>
<reference evidence="3" key="1">
    <citation type="journal article" date="2016" name="Nat. Commun.">
        <title>Genome analysis of three Pneumocystis species reveals adaptation mechanisms to life exclusively in mammalian hosts.</title>
        <authorList>
            <person name="Ma L."/>
            <person name="Chen Z."/>
            <person name="Huang D.W."/>
            <person name="Kutty G."/>
            <person name="Ishihara M."/>
            <person name="Wang H."/>
            <person name="Abouelleil A."/>
            <person name="Bishop L."/>
            <person name="Davey E."/>
            <person name="Deng R."/>
            <person name="Deng X."/>
            <person name="Fan L."/>
            <person name="Fantoni G."/>
            <person name="Fitzgerald M."/>
            <person name="Gogineni E."/>
            <person name="Goldberg J.M."/>
            <person name="Handley G."/>
            <person name="Hu X."/>
            <person name="Huber C."/>
            <person name="Jiao X."/>
            <person name="Jones K."/>
            <person name="Levin J.Z."/>
            <person name="Liu Y."/>
            <person name="Macdonald P."/>
            <person name="Melnikov A."/>
            <person name="Raley C."/>
            <person name="Sassi M."/>
            <person name="Sherman B.T."/>
            <person name="Song X."/>
            <person name="Sykes S."/>
            <person name="Tran B."/>
            <person name="Walsh L."/>
            <person name="Xia Y."/>
            <person name="Yang J."/>
            <person name="Young S."/>
            <person name="Zeng Q."/>
            <person name="Zheng X."/>
            <person name="Stephens R."/>
            <person name="Nusbaum C."/>
            <person name="Birren B.W."/>
            <person name="Azadi P."/>
            <person name="Lempicki R.A."/>
            <person name="Cuomo C.A."/>
            <person name="Kovacs J.A."/>
        </authorList>
    </citation>
    <scope>NUCLEOTIDE SEQUENCE [LARGE SCALE GENOMIC DNA]</scope>
    <source>
        <strain evidence="3">B123</strain>
    </source>
</reference>
<dbReference type="PANTHER" id="PTHR28067">
    <property type="entry name" value="DNA REPLICATION REGULATOR SLD3"/>
    <property type="match status" value="1"/>
</dbReference>
<sequence>MKRHERKTIFPQKPSYIVSDFVIHPEGVDALHASILYQASRNTIPRHWIAHENIPLVFQCRMLEILLNNDNVLVVEAKKDVEPVYGVIECMKHRIYVFSEFDSRVTRIEVLKLHGRCEISENIEKTADIETPLLQVVLPWQPLVINSIKDSDMKQISSKEILNSLRQQYFYILYISKVSLAYFAKTTLAKARKECQEVYLHENKGYFEMMKFIETEMLRTPEELEMKFKKWLPLLVEVTLDETNDVNINEWPEEVKCWPVDADEREFILKWCNCNEDCVFRNKKNVNKRIDALKFREFELQIILVLEVLLLCYETKNYVSDQELKKSHMSINVEQYLDILVDRLCIWQALNDTDLSFDKNIDQKTNSDQLLQFCAEVVMPFYASKLPDICSGLFVKCGGPILCHHSLRSKSDKKKIQKANPSAFSKPLVTAIKSLSNVSTKSPVDITSSLATALGDEKAKLQSVSVTPRPSMDSRVKGISRDGILNSKKSLQHREIKMPLSKITKKEKLDDLTSLSNQQFVRPRVETQRIQMKQKSVTGQIQVLATPQKNRMARQTTNSMGDLAEWNEGWVMNTSINVDVNRTPLKKRQKVDVISETPIKR</sequence>
<evidence type="ECO:0000313" key="3">
    <source>
        <dbReference type="Proteomes" id="UP000011958"/>
    </source>
</evidence>
<dbReference type="OrthoDB" id="15567at2759"/>
<dbReference type="GO" id="GO:0006270">
    <property type="term" value="P:DNA replication initiation"/>
    <property type="evidence" value="ECO:0007669"/>
    <property type="project" value="InterPro"/>
</dbReference>
<dbReference type="PANTHER" id="PTHR28067:SF1">
    <property type="entry name" value="DNA REPLICATION REGULATOR SLD3"/>
    <property type="match status" value="1"/>
</dbReference>
<accession>M7PFB6</accession>